<dbReference type="RefSeq" id="XP_016644478.1">
    <property type="nucleotide sequence ID" value="XM_016785696.1"/>
</dbReference>
<sequence>MAPVAFQIMSDLHLETHPTYDYEIKLSAPYLALLGDIGHVGDEGLYKFFEKLLKRYWVVFFLLGNHEPTYQTWQIAKDRIRAFERRLQHLHSNSTIGKFVFLDQTRYDVTDTLTVLGCTLFTNVPPEQATDIRDRMVDFKGIREWTVNDHNAAHQSDVEWLNSQVASISAAEPHREIVVFTHHCPTKDERALDPRHVDSPVSSGFVCDMRGEPCWQNKSVVCWGFGHTHYTCDFIDEHGTRVVANQKAMPVYCITGTNRGLGLEFVRQLAASADNTILAATRSLESDLTDLKAITGPAKIHILQCDTSDVESIRSFAFKAKSILDASGLKIDVLLNNAGINKKSHQTSLDFDPESLLEQIQVNVIGPAKVVEFLNAGSLLSPNVRIVNFTSGLGSMTESLGAPGNTARKCCTYSISKAGLNMLAVHQSGDLREKAGLHGAVVILMDPGWVKTHPTMSAPKFEIGRLISHFTNRPLEDQASGWAELWDTDQSDLWDRGRPSAPLIELVESHPEVLPKPTAGRRLKALVPGCGKGYDVVMLALHAFDTYGLEVSSAAIKTAEAYAAHELGEPRPINYGNKDDPAVSELGLVKFIEGDFFSRDWEKDINFQDAGGFDLIYDYTFLCALPPEMRQGWARRMSELLAPGGILVCLEFPLHKDMKYPGPPWPLQGVYWDLLAEGGTGVVRELVDESSGGNGAFERILRYKPKESYPQGQGKDMVGVWSLKQGEVKSSNL</sequence>
<keyword evidence="1" id="KW-0489">Methyltransferase</keyword>
<dbReference type="SUPFAM" id="SSF53335">
    <property type="entry name" value="S-adenosyl-L-methionine-dependent methyltransferases"/>
    <property type="match status" value="1"/>
</dbReference>
<dbReference type="PROSITE" id="PS00061">
    <property type="entry name" value="ADH_SHORT"/>
    <property type="match status" value="1"/>
</dbReference>
<keyword evidence="4" id="KW-0521">NADP</keyword>
<dbReference type="PROSITE" id="PS51585">
    <property type="entry name" value="SAM_MT_TPMT"/>
    <property type="match status" value="1"/>
</dbReference>
<evidence type="ECO:0000256" key="3">
    <source>
        <dbReference type="ARBA" id="ARBA00022691"/>
    </source>
</evidence>
<dbReference type="InterPro" id="IPR008854">
    <property type="entry name" value="TPMT"/>
</dbReference>
<feature type="domain" description="Calcineurin-like phosphoesterase" evidence="5">
    <location>
        <begin position="28"/>
        <end position="229"/>
    </location>
</feature>
<dbReference type="VEuPathDB" id="FungiDB:SAPIO_CDS2755"/>
<dbReference type="GeneID" id="27721827"/>
<evidence type="ECO:0000313" key="7">
    <source>
        <dbReference type="Proteomes" id="UP000028545"/>
    </source>
</evidence>
<name>A0A084GBG7_PSEDA</name>
<keyword evidence="3" id="KW-0949">S-adenosyl-L-methionine</keyword>
<dbReference type="AlphaFoldDB" id="A0A084GBG7"/>
<dbReference type="GO" id="GO:0032259">
    <property type="term" value="P:methylation"/>
    <property type="evidence" value="ECO:0007669"/>
    <property type="project" value="UniProtKB-KW"/>
</dbReference>
<accession>A0A084GBG7</accession>
<dbReference type="CDD" id="cd02440">
    <property type="entry name" value="AdoMet_MTases"/>
    <property type="match status" value="1"/>
</dbReference>
<dbReference type="Pfam" id="PF05724">
    <property type="entry name" value="TPMT"/>
    <property type="match status" value="1"/>
</dbReference>
<dbReference type="InterPro" id="IPR029052">
    <property type="entry name" value="Metallo-depent_PP-like"/>
</dbReference>
<keyword evidence="2" id="KW-0808">Transferase</keyword>
<dbReference type="HOGENOM" id="CLU_378187_0_0_1"/>
<dbReference type="SUPFAM" id="SSF56300">
    <property type="entry name" value="Metallo-dependent phosphatases"/>
    <property type="match status" value="1"/>
</dbReference>
<protein>
    <recommendedName>
        <fullName evidence="5">Calcineurin-like phosphoesterase domain-containing protein</fullName>
    </recommendedName>
</protein>
<evidence type="ECO:0000256" key="1">
    <source>
        <dbReference type="ARBA" id="ARBA00022603"/>
    </source>
</evidence>
<dbReference type="InterPro" id="IPR036291">
    <property type="entry name" value="NAD(P)-bd_dom_sf"/>
</dbReference>
<dbReference type="Gene3D" id="3.40.50.150">
    <property type="entry name" value="Vaccinia Virus protein VP39"/>
    <property type="match status" value="1"/>
</dbReference>
<dbReference type="InterPro" id="IPR002347">
    <property type="entry name" value="SDR_fam"/>
</dbReference>
<dbReference type="OrthoDB" id="276151at2759"/>
<comment type="caution">
    <text evidence="6">The sequence shown here is derived from an EMBL/GenBank/DDBJ whole genome shotgun (WGS) entry which is preliminary data.</text>
</comment>
<dbReference type="InterPro" id="IPR004843">
    <property type="entry name" value="Calcineurin-like_PHP"/>
</dbReference>
<dbReference type="Proteomes" id="UP000028545">
    <property type="component" value="Unassembled WGS sequence"/>
</dbReference>
<dbReference type="InterPro" id="IPR029063">
    <property type="entry name" value="SAM-dependent_MTases_sf"/>
</dbReference>
<dbReference type="InterPro" id="IPR020904">
    <property type="entry name" value="Sc_DH/Rdtase_CS"/>
</dbReference>
<evidence type="ECO:0000256" key="2">
    <source>
        <dbReference type="ARBA" id="ARBA00022679"/>
    </source>
</evidence>
<dbReference type="Pfam" id="PF00149">
    <property type="entry name" value="Metallophos"/>
    <property type="match status" value="1"/>
</dbReference>
<dbReference type="EMBL" id="JOWA01000087">
    <property type="protein sequence ID" value="KEZ44679.1"/>
    <property type="molecule type" value="Genomic_DNA"/>
</dbReference>
<dbReference type="PANTHER" id="PTHR37844:SF2">
    <property type="entry name" value="SER_THR PROTEIN PHOSPHATASE SUPERFAMILY (AFU_ORTHOLOGUE AFUA_1G14840)"/>
    <property type="match status" value="1"/>
</dbReference>
<dbReference type="KEGG" id="sapo:SAPIO_CDS2755"/>
<evidence type="ECO:0000259" key="5">
    <source>
        <dbReference type="Pfam" id="PF00149"/>
    </source>
</evidence>
<dbReference type="SUPFAM" id="SSF51735">
    <property type="entry name" value="NAD(P)-binding Rossmann-fold domains"/>
    <property type="match status" value="1"/>
</dbReference>
<dbReference type="PRINTS" id="PR00081">
    <property type="entry name" value="GDHRDH"/>
</dbReference>
<keyword evidence="7" id="KW-1185">Reference proteome</keyword>
<dbReference type="Gene3D" id="3.40.50.720">
    <property type="entry name" value="NAD(P)-binding Rossmann-like Domain"/>
    <property type="match status" value="1"/>
</dbReference>
<gene>
    <name evidence="6" type="ORF">SAPIO_CDS2755</name>
</gene>
<reference evidence="6 7" key="1">
    <citation type="journal article" date="2014" name="Genome Announc.">
        <title>Draft genome sequence of the pathogenic fungus Scedosporium apiospermum.</title>
        <authorList>
            <person name="Vandeputte P."/>
            <person name="Ghamrawi S."/>
            <person name="Rechenmann M."/>
            <person name="Iltis A."/>
            <person name="Giraud S."/>
            <person name="Fleury M."/>
            <person name="Thornton C."/>
            <person name="Delhaes L."/>
            <person name="Meyer W."/>
            <person name="Papon N."/>
            <person name="Bouchara J.P."/>
        </authorList>
    </citation>
    <scope>NUCLEOTIDE SEQUENCE [LARGE SCALE GENOMIC DNA]</scope>
    <source>
        <strain evidence="6 7">IHEM 14462</strain>
    </source>
</reference>
<dbReference type="GO" id="GO:0016787">
    <property type="term" value="F:hydrolase activity"/>
    <property type="evidence" value="ECO:0007669"/>
    <property type="project" value="InterPro"/>
</dbReference>
<evidence type="ECO:0000256" key="4">
    <source>
        <dbReference type="ARBA" id="ARBA00022857"/>
    </source>
</evidence>
<proteinExistence type="predicted"/>
<dbReference type="GO" id="GO:0008757">
    <property type="term" value="F:S-adenosylmethionine-dependent methyltransferase activity"/>
    <property type="evidence" value="ECO:0007669"/>
    <property type="project" value="InterPro"/>
</dbReference>
<evidence type="ECO:0000313" key="6">
    <source>
        <dbReference type="EMBL" id="KEZ44679.1"/>
    </source>
</evidence>
<dbReference type="Pfam" id="PF00106">
    <property type="entry name" value="adh_short"/>
    <property type="match status" value="1"/>
</dbReference>
<dbReference type="PANTHER" id="PTHR37844">
    <property type="entry name" value="SER/THR PROTEIN PHOSPHATASE SUPERFAMILY (AFU_ORTHOLOGUE AFUA_1G14840)"/>
    <property type="match status" value="1"/>
</dbReference>
<organism evidence="6 7">
    <name type="scientific">Pseudallescheria apiosperma</name>
    <name type="common">Scedosporium apiospermum</name>
    <dbReference type="NCBI Taxonomy" id="563466"/>
    <lineage>
        <taxon>Eukaryota</taxon>
        <taxon>Fungi</taxon>
        <taxon>Dikarya</taxon>
        <taxon>Ascomycota</taxon>
        <taxon>Pezizomycotina</taxon>
        <taxon>Sordariomycetes</taxon>
        <taxon>Hypocreomycetidae</taxon>
        <taxon>Microascales</taxon>
        <taxon>Microascaceae</taxon>
        <taxon>Scedosporium</taxon>
    </lineage>
</organism>